<keyword evidence="3" id="KW-1185">Reference proteome</keyword>
<dbReference type="STRING" id="1367422.A0A179A3N5"/>
<organism evidence="2 3">
    <name type="scientific">Fonsecaea erecta</name>
    <dbReference type="NCBI Taxonomy" id="1367422"/>
    <lineage>
        <taxon>Eukaryota</taxon>
        <taxon>Fungi</taxon>
        <taxon>Dikarya</taxon>
        <taxon>Ascomycota</taxon>
        <taxon>Pezizomycotina</taxon>
        <taxon>Eurotiomycetes</taxon>
        <taxon>Chaetothyriomycetidae</taxon>
        <taxon>Chaetothyriales</taxon>
        <taxon>Herpotrichiellaceae</taxon>
        <taxon>Fonsecaea</taxon>
    </lineage>
</organism>
<dbReference type="GeneID" id="30005907"/>
<evidence type="ECO:0000259" key="1">
    <source>
        <dbReference type="Pfam" id="PF10395"/>
    </source>
</evidence>
<accession>A0A179A3N5</accession>
<name>A0A179A3N5_9EURO</name>
<proteinExistence type="predicted"/>
<reference evidence="2 3" key="1">
    <citation type="submission" date="2016-04" db="EMBL/GenBank/DDBJ databases">
        <title>Draft genome of Fonsecaea erecta CBS 125763.</title>
        <authorList>
            <person name="Weiss V.A."/>
            <person name="Vicente V.A."/>
            <person name="Raittz R.T."/>
            <person name="Moreno L.F."/>
            <person name="De Souza E.M."/>
            <person name="Pedrosa F.O."/>
            <person name="Steffens M.B."/>
            <person name="Faoro H."/>
            <person name="Tadra-Sfeir M.Z."/>
            <person name="Najafzadeh M.J."/>
            <person name="Felipe M.S."/>
            <person name="Teixeira M."/>
            <person name="Sun J."/>
            <person name="Xi L."/>
            <person name="Gomes R."/>
            <person name="De Azevedo C.M."/>
            <person name="Salgado C.G."/>
            <person name="Da Silva M.B."/>
            <person name="Nascimento M.F."/>
            <person name="Queiroz-Telles F."/>
            <person name="Attili D.S."/>
            <person name="Gorbushina A."/>
        </authorList>
    </citation>
    <scope>NUCLEOTIDE SEQUENCE [LARGE SCALE GENOMIC DNA]</scope>
    <source>
        <strain evidence="2 3">CBS 125763</strain>
    </source>
</reference>
<dbReference type="RefSeq" id="XP_018699132.1">
    <property type="nucleotide sequence ID" value="XM_018833253.1"/>
</dbReference>
<dbReference type="InterPro" id="IPR018843">
    <property type="entry name" value="Utp8_b-prop"/>
</dbReference>
<evidence type="ECO:0000313" key="2">
    <source>
        <dbReference type="EMBL" id="OAP65765.1"/>
    </source>
</evidence>
<dbReference type="EMBL" id="LVYI01000001">
    <property type="protein sequence ID" value="OAP65765.1"/>
    <property type="molecule type" value="Genomic_DNA"/>
</dbReference>
<gene>
    <name evidence="2" type="ORF">AYL99_01737</name>
</gene>
<protein>
    <recommendedName>
        <fullName evidence="1">Utp8 beta-propeller domain-containing protein</fullName>
    </recommendedName>
</protein>
<sequence>MEISTPQVLARLPRPARQDAVTRFGTVYAVRDGLKRRRKEICVGVDGNSLGLYEVQNGTILASYPVPPTARFVGPPCSIREESQALIRRTTYCAIKRDTLRIESFQTTGEDTFRAASCASGALDEQESPVVLLEVVLNARGKELMVIQQNGDLAILSEDLGTTLCKSSLSSKRYPNIMVLAVQHLTSSEAQKTVLKQRADLLSETSPESTYLAVAFCKTEQFANLNSVFYGVWSVDSIGRNIDAKGTPIFPLVEHELSLGRSKSKSISPKDRSYTFNPKASNLFLRAGDTFYSYDLTGLVPSLSSALHTGLNCSYDIMAISSAFAVCSFEESVQLYDLKFQSVQAQIDARKGNLKRKRMRMAVQDRSGPVEFVAYYPLSARVIGRRRHQLVAIDISASSSQQLLQIGSKLLHNIGRGISGRDMAPGSLDKQWSSIGIATMTPGSGGEWQPVKQRLDHLAETGDVAGFESTFVNDIRQGTMQSPALAGMSEDLPTDRIAIPDFKIKYLLSKIFQIRATPNAHGTTPITAETPLEIRVPSFKLIIWLCRMGLLSTRNVQSALSSSPSETGLTNIGIHAVARAFLEADSSYGLLVQCLENGFSPYVEEQAAVVQLLIQQALASSSEAAIAKIDHQTDPVAADATLNLASTQVQTLSASTTDTPWLPPTLQRALIEALDRLGAAATSVISVNLKALLSQTDALALIQFLRRQLFQGGHTQSFQNVPSQTEHVPTVKLAATVKILSGCVDAIGPLGFFGALDHEDFMGNIIPDLVTELTHTKQSLEDVSELQGILRETLRYQESMRKQRAAGARIPVYGTGLPASDQHPGAIVTLYTETVEGEDDLPPGPGLPLSLKVANVITPVKIRKGGGQLSHRTLRQKRMLEARNKGRYSFERLAL</sequence>
<comment type="caution">
    <text evidence="2">The sequence shown here is derived from an EMBL/GenBank/DDBJ whole genome shotgun (WGS) entry which is preliminary data.</text>
</comment>
<feature type="domain" description="Utp8 beta-propeller" evidence="1">
    <location>
        <begin position="6"/>
        <end position="350"/>
    </location>
</feature>
<dbReference type="Proteomes" id="UP000078343">
    <property type="component" value="Unassembled WGS sequence"/>
</dbReference>
<dbReference type="OrthoDB" id="5330858at2759"/>
<dbReference type="AlphaFoldDB" id="A0A179A3N5"/>
<dbReference type="Pfam" id="PF10395">
    <property type="entry name" value="Utp8_b_propeller"/>
    <property type="match status" value="1"/>
</dbReference>
<evidence type="ECO:0000313" key="3">
    <source>
        <dbReference type="Proteomes" id="UP000078343"/>
    </source>
</evidence>